<evidence type="ECO:0000313" key="2">
    <source>
        <dbReference type="Proteomes" id="UP000234681"/>
    </source>
</evidence>
<dbReference type="Proteomes" id="UP000234681">
    <property type="component" value="Chromosome 9"/>
</dbReference>
<dbReference type="AlphaFoldDB" id="A6INQ9"/>
<proteinExistence type="predicted"/>
<protein>
    <submittedName>
        <fullName evidence="1">RCG22363</fullName>
    </submittedName>
</protein>
<dbReference type="EMBL" id="CH473965">
    <property type="protein sequence ID" value="EDL99151.1"/>
    <property type="molecule type" value="Genomic_DNA"/>
</dbReference>
<evidence type="ECO:0000313" key="1">
    <source>
        <dbReference type="EMBL" id="EDL99151.1"/>
    </source>
</evidence>
<gene>
    <name evidence="1" type="ORF">rCG_22363</name>
</gene>
<reference evidence="1 2" key="1">
    <citation type="submission" date="2005-09" db="EMBL/GenBank/DDBJ databases">
        <authorList>
            <person name="Mural R.J."/>
            <person name="Li P.W."/>
            <person name="Adams M.D."/>
            <person name="Amanatides P.G."/>
            <person name="Baden-Tillson H."/>
            <person name="Barnstead M."/>
            <person name="Chin S.H."/>
            <person name="Dew I."/>
            <person name="Evans C.A."/>
            <person name="Ferriera S."/>
            <person name="Flanigan M."/>
            <person name="Fosler C."/>
            <person name="Glodek A."/>
            <person name="Gu Z."/>
            <person name="Holt R.A."/>
            <person name="Jennings D."/>
            <person name="Kraft C.L."/>
            <person name="Lu F."/>
            <person name="Nguyen T."/>
            <person name="Nusskern D.R."/>
            <person name="Pfannkoch C.M."/>
            <person name="Sitter C."/>
            <person name="Sutton G.G."/>
            <person name="Venter J.C."/>
            <person name="Wang Z."/>
            <person name="Woodage T."/>
            <person name="Zheng X.H."/>
            <person name="Zhong F."/>
        </authorList>
    </citation>
    <scope>NUCLEOTIDE SEQUENCE [LARGE SCALE GENOMIC DNA]</scope>
    <source>
        <strain>BN</strain>
        <strain evidence="2">Sprague-Dawley</strain>
    </source>
</reference>
<name>A6INQ9_RAT</name>
<accession>A6INQ9</accession>
<sequence>MQTSVPWQVKGELMNCPHMKIYNLSIHKHVDSTTWILGFQLDS</sequence>
<organism evidence="1 2">
    <name type="scientific">Rattus norvegicus</name>
    <name type="common">Rat</name>
    <dbReference type="NCBI Taxonomy" id="10116"/>
    <lineage>
        <taxon>Eukaryota</taxon>
        <taxon>Metazoa</taxon>
        <taxon>Chordata</taxon>
        <taxon>Craniata</taxon>
        <taxon>Vertebrata</taxon>
        <taxon>Euteleostomi</taxon>
        <taxon>Mammalia</taxon>
        <taxon>Eutheria</taxon>
        <taxon>Euarchontoglires</taxon>
        <taxon>Glires</taxon>
        <taxon>Rodentia</taxon>
        <taxon>Myomorpha</taxon>
        <taxon>Muroidea</taxon>
        <taxon>Muridae</taxon>
        <taxon>Murinae</taxon>
        <taxon>Rattus</taxon>
    </lineage>
</organism>